<name>A0A0L7QJC5_9HYME</name>
<organism evidence="2 3">
    <name type="scientific">Habropoda laboriosa</name>
    <dbReference type="NCBI Taxonomy" id="597456"/>
    <lineage>
        <taxon>Eukaryota</taxon>
        <taxon>Metazoa</taxon>
        <taxon>Ecdysozoa</taxon>
        <taxon>Arthropoda</taxon>
        <taxon>Hexapoda</taxon>
        <taxon>Insecta</taxon>
        <taxon>Pterygota</taxon>
        <taxon>Neoptera</taxon>
        <taxon>Endopterygota</taxon>
        <taxon>Hymenoptera</taxon>
        <taxon>Apocrita</taxon>
        <taxon>Aculeata</taxon>
        <taxon>Apoidea</taxon>
        <taxon>Anthophila</taxon>
        <taxon>Apidae</taxon>
        <taxon>Habropoda</taxon>
    </lineage>
</organism>
<dbReference type="EMBL" id="LHQN01026298">
    <property type="protein sequence ID" value="KOC58670.1"/>
    <property type="molecule type" value="Genomic_DNA"/>
</dbReference>
<dbReference type="AlphaFoldDB" id="A0A0L7QJC5"/>
<feature type="compositionally biased region" description="Basic residues" evidence="1">
    <location>
        <begin position="46"/>
        <end position="55"/>
    </location>
</feature>
<gene>
    <name evidence="2" type="ORF">WH47_07714</name>
</gene>
<evidence type="ECO:0000313" key="2">
    <source>
        <dbReference type="EMBL" id="KOC58670.1"/>
    </source>
</evidence>
<comment type="caution">
    <text evidence="2">The sequence shown here is derived from an EMBL/GenBank/DDBJ whole genome shotgun (WGS) entry which is preliminary data.</text>
</comment>
<keyword evidence="3" id="KW-1185">Reference proteome</keyword>
<dbReference type="Proteomes" id="UP000053825">
    <property type="component" value="Unassembled WGS sequence"/>
</dbReference>
<protein>
    <submittedName>
        <fullName evidence="2">Uncharacterized protein</fullName>
    </submittedName>
</protein>
<feature type="region of interest" description="Disordered" evidence="1">
    <location>
        <begin position="101"/>
        <end position="142"/>
    </location>
</feature>
<proteinExistence type="predicted"/>
<reference evidence="3" key="1">
    <citation type="submission" date="2015-07" db="EMBL/GenBank/DDBJ databases">
        <title>The genome of Habropoda laboriosa.</title>
        <authorList>
            <person name="Pan H."/>
            <person name="Kapheim K."/>
        </authorList>
    </citation>
    <scope>NUCLEOTIDE SEQUENCE [LARGE SCALE GENOMIC DNA]</scope>
</reference>
<sequence>MRLREDPTIREILEKEIIATFQKDCDELREKAREQISKIQQENRRGFNRKRKRARPYKEGDLVAIQRTQSQPGAKFMSKFLGPYEVTRELRNDRYLVRRVGDHEGPLQTSTSADNMKPWFINDSQNEDDEDFEDSNESIGDT</sequence>
<evidence type="ECO:0000256" key="1">
    <source>
        <dbReference type="SAM" id="MobiDB-lite"/>
    </source>
</evidence>
<dbReference type="STRING" id="597456.A0A0L7QJC5"/>
<feature type="compositionally biased region" description="Acidic residues" evidence="1">
    <location>
        <begin position="125"/>
        <end position="136"/>
    </location>
</feature>
<feature type="region of interest" description="Disordered" evidence="1">
    <location>
        <begin position="39"/>
        <end position="60"/>
    </location>
</feature>
<evidence type="ECO:0000313" key="3">
    <source>
        <dbReference type="Proteomes" id="UP000053825"/>
    </source>
</evidence>
<accession>A0A0L7QJC5</accession>